<feature type="domain" description="Acyl-CoA dehydrogenase C-terminal" evidence="16">
    <location>
        <begin position="264"/>
        <end position="395"/>
    </location>
</feature>
<keyword evidence="3" id="KW-0288">FMN</keyword>
<dbReference type="Gene3D" id="1.20.140.10">
    <property type="entry name" value="Butyryl-CoA Dehydrogenase, subunit A, domain 3"/>
    <property type="match status" value="1"/>
</dbReference>
<dbReference type="InterPro" id="IPR037069">
    <property type="entry name" value="AcylCoA_DH/ox_N_sf"/>
</dbReference>
<comment type="subcellular location">
    <subcellularLocation>
        <location evidence="1">Cytoplasm</location>
    </subcellularLocation>
</comment>
<evidence type="ECO:0000256" key="7">
    <source>
        <dbReference type="ARBA" id="ARBA00034307"/>
    </source>
</evidence>
<evidence type="ECO:0000256" key="2">
    <source>
        <dbReference type="ARBA" id="ARBA00022630"/>
    </source>
</evidence>
<dbReference type="EMBL" id="PYXZ01000001">
    <property type="protein sequence ID" value="PUA82390.1"/>
    <property type="molecule type" value="Genomic_DNA"/>
</dbReference>
<evidence type="ECO:0000259" key="16">
    <source>
        <dbReference type="Pfam" id="PF08028"/>
    </source>
</evidence>
<evidence type="ECO:0000256" key="13">
    <source>
        <dbReference type="ARBA" id="ARBA00049456"/>
    </source>
</evidence>
<organism evidence="17 18">
    <name type="scientific">Nocardioides currus</name>
    <dbReference type="NCBI Taxonomy" id="2133958"/>
    <lineage>
        <taxon>Bacteria</taxon>
        <taxon>Bacillati</taxon>
        <taxon>Actinomycetota</taxon>
        <taxon>Actinomycetes</taxon>
        <taxon>Propionibacteriales</taxon>
        <taxon>Nocardioidaceae</taxon>
        <taxon>Nocardioides</taxon>
    </lineage>
</organism>
<evidence type="ECO:0000313" key="18">
    <source>
        <dbReference type="Proteomes" id="UP000244867"/>
    </source>
</evidence>
<keyword evidence="18" id="KW-1185">Reference proteome</keyword>
<dbReference type="RefSeq" id="WP_108342577.1">
    <property type="nucleotide sequence ID" value="NZ_PYXZ01000001.1"/>
</dbReference>
<dbReference type="SUPFAM" id="SSF47203">
    <property type="entry name" value="Acyl-CoA dehydrogenase C-terminal domain-like"/>
    <property type="match status" value="1"/>
</dbReference>
<accession>A0A2R7Z199</accession>
<evidence type="ECO:0000259" key="14">
    <source>
        <dbReference type="Pfam" id="PF02770"/>
    </source>
</evidence>
<dbReference type="Pfam" id="PF08028">
    <property type="entry name" value="Acyl-CoA_dh_2"/>
    <property type="match status" value="1"/>
</dbReference>
<evidence type="ECO:0000256" key="8">
    <source>
        <dbReference type="ARBA" id="ARBA00034317"/>
    </source>
</evidence>
<feature type="domain" description="Acyl-CoA dehydrogenase/oxidase N-terminal" evidence="15">
    <location>
        <begin position="37"/>
        <end position="132"/>
    </location>
</feature>
<dbReference type="PANTHER" id="PTHR43884:SF12">
    <property type="entry name" value="ISOVALERYL-COA DEHYDROGENASE, MITOCHONDRIAL-RELATED"/>
    <property type="match status" value="1"/>
</dbReference>
<evidence type="ECO:0000313" key="17">
    <source>
        <dbReference type="EMBL" id="PUA82390.1"/>
    </source>
</evidence>
<gene>
    <name evidence="17" type="ORF">C7S10_01175</name>
</gene>
<comment type="caution">
    <text evidence="17">The sequence shown here is derived from an EMBL/GenBank/DDBJ whole genome shotgun (WGS) entry which is preliminary data.</text>
</comment>
<reference evidence="17 18" key="1">
    <citation type="submission" date="2018-03" db="EMBL/GenBank/DDBJ databases">
        <authorList>
            <person name="Keele B.F."/>
        </authorList>
    </citation>
    <scope>NUCLEOTIDE SEQUENCE [LARGE SCALE GENOMIC DNA]</scope>
    <source>
        <strain evidence="17 18">IB-3</strain>
    </source>
</reference>
<dbReference type="GO" id="GO:0006552">
    <property type="term" value="P:L-leucine catabolic process"/>
    <property type="evidence" value="ECO:0007669"/>
    <property type="project" value="TreeGrafter"/>
</dbReference>
<comment type="similarity">
    <text evidence="8">Belongs to the DszC flavin monooxygenase family.</text>
</comment>
<evidence type="ECO:0000256" key="12">
    <source>
        <dbReference type="ARBA" id="ARBA00048445"/>
    </source>
</evidence>
<dbReference type="InterPro" id="IPR013107">
    <property type="entry name" value="Acyl-CoA_DH_C"/>
</dbReference>
<feature type="domain" description="Acyl-CoA oxidase/dehydrogenase middle" evidence="14">
    <location>
        <begin position="141"/>
        <end position="234"/>
    </location>
</feature>
<evidence type="ECO:0000256" key="11">
    <source>
        <dbReference type="ARBA" id="ARBA00047859"/>
    </source>
</evidence>
<name>A0A2R7Z199_9ACTN</name>
<keyword evidence="2" id="KW-0285">Flavoprotein</keyword>
<evidence type="ECO:0000256" key="6">
    <source>
        <dbReference type="ARBA" id="ARBA00023033"/>
    </source>
</evidence>
<keyword evidence="6 17" id="KW-0503">Monooxygenase</keyword>
<dbReference type="Gene3D" id="1.10.540.10">
    <property type="entry name" value="Acyl-CoA dehydrogenase/oxidase, N-terminal domain"/>
    <property type="match status" value="1"/>
</dbReference>
<dbReference type="EC" id="1.14.14.21" evidence="9"/>
<dbReference type="Pfam" id="PF02771">
    <property type="entry name" value="Acyl-CoA_dh_N"/>
    <property type="match status" value="1"/>
</dbReference>
<dbReference type="GO" id="GO:0050660">
    <property type="term" value="F:flavin adenine dinucleotide binding"/>
    <property type="evidence" value="ECO:0007669"/>
    <property type="project" value="InterPro"/>
</dbReference>
<dbReference type="PANTHER" id="PTHR43884">
    <property type="entry name" value="ACYL-COA DEHYDROGENASE"/>
    <property type="match status" value="1"/>
</dbReference>
<dbReference type="GO" id="GO:0005737">
    <property type="term" value="C:cytoplasm"/>
    <property type="evidence" value="ECO:0007669"/>
    <property type="project" value="UniProtKB-SubCell"/>
</dbReference>
<dbReference type="InterPro" id="IPR006091">
    <property type="entry name" value="Acyl-CoA_Oxase/DH_mid-dom"/>
</dbReference>
<comment type="pathway">
    <text evidence="7">Sulfur metabolism; dibenzothiophene degradation.</text>
</comment>
<dbReference type="Pfam" id="PF02770">
    <property type="entry name" value="Acyl-CoA_dh_M"/>
    <property type="match status" value="1"/>
</dbReference>
<dbReference type="GO" id="GO:0008470">
    <property type="term" value="F:3-methylbutanoyl-CoA dehydrogenase activity"/>
    <property type="evidence" value="ECO:0007669"/>
    <property type="project" value="TreeGrafter"/>
</dbReference>
<dbReference type="SUPFAM" id="SSF56645">
    <property type="entry name" value="Acyl-CoA dehydrogenase NM domain-like"/>
    <property type="match status" value="1"/>
</dbReference>
<dbReference type="InterPro" id="IPR036250">
    <property type="entry name" value="AcylCo_DH-like_C"/>
</dbReference>
<dbReference type="InterPro" id="IPR009100">
    <property type="entry name" value="AcylCoA_DH/oxidase_NM_dom_sf"/>
</dbReference>
<dbReference type="PIRSF" id="PIRSF016578">
    <property type="entry name" value="HsaA"/>
    <property type="match status" value="1"/>
</dbReference>
<evidence type="ECO:0000256" key="3">
    <source>
        <dbReference type="ARBA" id="ARBA00022643"/>
    </source>
</evidence>
<dbReference type="Gene3D" id="2.40.110.10">
    <property type="entry name" value="Butyryl-CoA Dehydrogenase, subunit A, domain 2"/>
    <property type="match status" value="1"/>
</dbReference>
<evidence type="ECO:0000256" key="4">
    <source>
        <dbReference type="ARBA" id="ARBA00022741"/>
    </source>
</evidence>
<evidence type="ECO:0000256" key="9">
    <source>
        <dbReference type="ARBA" id="ARBA00034328"/>
    </source>
</evidence>
<evidence type="ECO:0000256" key="5">
    <source>
        <dbReference type="ARBA" id="ARBA00023002"/>
    </source>
</evidence>
<dbReference type="InterPro" id="IPR013786">
    <property type="entry name" value="AcylCoA_DH/ox_N"/>
</dbReference>
<proteinExistence type="inferred from homology"/>
<keyword evidence="4" id="KW-0547">Nucleotide-binding</keyword>
<protein>
    <recommendedName>
        <fullName evidence="10">Dibenzothiophene monooxygenase</fullName>
        <ecNumber evidence="9">1.14.14.21</ecNumber>
    </recommendedName>
</protein>
<dbReference type="OrthoDB" id="571684at2"/>
<sequence length="434" mass="47194">MTAIESRPETHNVVGRPAHDTPLLRQLRVEWAPVLTEIAAGTLQRELDGELPVDALRRLKKVGLGAVRVPVEHGGRGATIPELTQLWIELAAVDANVPQALRGHFALAEDRVWQHGRGEDQRAWFERFTAGEIAGNAWSETGSTAIDTQRTTLTPLPDGDYRLDGTKYYTTGSIFAEWADVYVRVVNPDRPDEADDDYAIAIVDTRDAGVTVVDDWNGFGQKGTGSGTTTFDNVRVPAAHVLPFGERFPYQTGLYQLNLLATLAGIGRAALDDAVTHVRSRTRNYSHANAARVRDDAQVLARIGDIAASVYAAEATTQRVAASLQVVADVPSRHHHDVAAAVEEAEIESAAAQVVVSELVLRATSDLFDTLGASATARTEGLDRHWRNARTVASHNPRILKSRVVGAHVVNGTPPPYAWSIGGTRRTQDWPRQG</sequence>
<dbReference type="GO" id="GO:0004497">
    <property type="term" value="F:monooxygenase activity"/>
    <property type="evidence" value="ECO:0007669"/>
    <property type="project" value="UniProtKB-KW"/>
</dbReference>
<evidence type="ECO:0000256" key="10">
    <source>
        <dbReference type="ARBA" id="ARBA00034345"/>
    </source>
</evidence>
<dbReference type="Proteomes" id="UP000244867">
    <property type="component" value="Unassembled WGS sequence"/>
</dbReference>
<dbReference type="InterPro" id="IPR046373">
    <property type="entry name" value="Acyl-CoA_Oxase/DH_mid-dom_sf"/>
</dbReference>
<keyword evidence="5" id="KW-0560">Oxidoreductase</keyword>
<dbReference type="AlphaFoldDB" id="A0A2R7Z199"/>
<comment type="catalytic activity">
    <reaction evidence="11">
        <text>dibenzothiophene + FMNH2 + O2 = dibenzothiophene 5-oxide + FMN + H2O + H(+)</text>
        <dbReference type="Rhea" id="RHEA:49076"/>
        <dbReference type="ChEBI" id="CHEBI:15377"/>
        <dbReference type="ChEBI" id="CHEBI:15378"/>
        <dbReference type="ChEBI" id="CHEBI:15379"/>
        <dbReference type="ChEBI" id="CHEBI:23681"/>
        <dbReference type="ChEBI" id="CHEBI:23683"/>
        <dbReference type="ChEBI" id="CHEBI:57618"/>
        <dbReference type="ChEBI" id="CHEBI:58210"/>
    </reaction>
</comment>
<comment type="catalytic activity">
    <reaction evidence="12">
        <text>dibenzothiophene 5-oxide + FMNH2 + O2 = dibenzothiophene 5,5-dioxide + FMN + H2O + H(+)</text>
        <dbReference type="Rhea" id="RHEA:49080"/>
        <dbReference type="ChEBI" id="CHEBI:15377"/>
        <dbReference type="ChEBI" id="CHEBI:15378"/>
        <dbReference type="ChEBI" id="CHEBI:15379"/>
        <dbReference type="ChEBI" id="CHEBI:23683"/>
        <dbReference type="ChEBI" id="CHEBI:57618"/>
        <dbReference type="ChEBI" id="CHEBI:58210"/>
        <dbReference type="ChEBI" id="CHEBI:90356"/>
    </reaction>
</comment>
<comment type="catalytic activity">
    <reaction evidence="13">
        <text>dibenzothiophene + 2 FMNH2 + 2 O2 = dibenzothiophene 5,5-dioxide + 2 FMN + 2 H2O + 2 H(+)</text>
        <dbReference type="Rhea" id="RHEA:49072"/>
        <dbReference type="ChEBI" id="CHEBI:15377"/>
        <dbReference type="ChEBI" id="CHEBI:15378"/>
        <dbReference type="ChEBI" id="CHEBI:15379"/>
        <dbReference type="ChEBI" id="CHEBI:23681"/>
        <dbReference type="ChEBI" id="CHEBI:57618"/>
        <dbReference type="ChEBI" id="CHEBI:58210"/>
        <dbReference type="ChEBI" id="CHEBI:90356"/>
        <dbReference type="EC" id="1.14.14.21"/>
    </reaction>
</comment>
<evidence type="ECO:0000259" key="15">
    <source>
        <dbReference type="Pfam" id="PF02771"/>
    </source>
</evidence>
<evidence type="ECO:0000256" key="1">
    <source>
        <dbReference type="ARBA" id="ARBA00004496"/>
    </source>
</evidence>